<gene>
    <name evidence="2" type="ORF">Aau02nite_60320</name>
</gene>
<dbReference type="RefSeq" id="WP_212991934.1">
    <property type="nucleotide sequence ID" value="NZ_BAABEA010000026.1"/>
</dbReference>
<dbReference type="GO" id="GO:0005975">
    <property type="term" value="P:carbohydrate metabolic process"/>
    <property type="evidence" value="ECO:0007669"/>
    <property type="project" value="UniProtKB-ARBA"/>
</dbReference>
<feature type="chain" id="PRO_5038100389" description="Ig-like domain-containing protein" evidence="1">
    <location>
        <begin position="24"/>
        <end position="411"/>
    </location>
</feature>
<organism evidence="2 3">
    <name type="scientific">Actinoplanes auranticolor</name>
    <dbReference type="NCBI Taxonomy" id="47988"/>
    <lineage>
        <taxon>Bacteria</taxon>
        <taxon>Bacillati</taxon>
        <taxon>Actinomycetota</taxon>
        <taxon>Actinomycetes</taxon>
        <taxon>Micromonosporales</taxon>
        <taxon>Micromonosporaceae</taxon>
        <taxon>Actinoplanes</taxon>
    </lineage>
</organism>
<keyword evidence="3" id="KW-1185">Reference proteome</keyword>
<comment type="caution">
    <text evidence="2">The sequence shown here is derived from an EMBL/GenBank/DDBJ whole genome shotgun (WGS) entry which is preliminary data.</text>
</comment>
<keyword evidence="1" id="KW-0732">Signal</keyword>
<evidence type="ECO:0000313" key="3">
    <source>
        <dbReference type="Proteomes" id="UP000681340"/>
    </source>
</evidence>
<name>A0A919SNR0_9ACTN</name>
<reference evidence="2" key="1">
    <citation type="submission" date="2021-03" db="EMBL/GenBank/DDBJ databases">
        <title>Whole genome shotgun sequence of Actinoplanes auranticolor NBRC 12245.</title>
        <authorList>
            <person name="Komaki H."/>
            <person name="Tamura T."/>
        </authorList>
    </citation>
    <scope>NUCLEOTIDE SEQUENCE</scope>
    <source>
        <strain evidence="2">NBRC 12245</strain>
    </source>
</reference>
<evidence type="ECO:0000313" key="2">
    <source>
        <dbReference type="EMBL" id="GIM74303.1"/>
    </source>
</evidence>
<dbReference type="InterPro" id="IPR013783">
    <property type="entry name" value="Ig-like_fold"/>
</dbReference>
<dbReference type="Gene3D" id="2.60.40.10">
    <property type="entry name" value="Immunoglobulins"/>
    <property type="match status" value="1"/>
</dbReference>
<dbReference type="EMBL" id="BOQL01000049">
    <property type="protein sequence ID" value="GIM74303.1"/>
    <property type="molecule type" value="Genomic_DNA"/>
</dbReference>
<feature type="signal peptide" evidence="1">
    <location>
        <begin position="1"/>
        <end position="23"/>
    </location>
</feature>
<dbReference type="Proteomes" id="UP000681340">
    <property type="component" value="Unassembled WGS sequence"/>
</dbReference>
<dbReference type="AlphaFoldDB" id="A0A919SNR0"/>
<evidence type="ECO:0008006" key="4">
    <source>
        <dbReference type="Google" id="ProtNLM"/>
    </source>
</evidence>
<sequence length="411" mass="43648">MRVAVLTTVAMAVTAAVAAPAHATTTADRPPQFSVGPSLYAYTDSATPDEATYYPGDSQAPVGTWTDEDGGTHVSRVHASFDVGGVNLARLQSATLELPEQYGDCTGVRDLVVRQTEPFEVVTWNAPPATRGVAVPVTPADCGPRPTADVTAMVSRTLAKGSTTLWVQIRVPQGHEADPAYRRTLNFSDVRLQATFTNQAPLKPAKLFQYNDYTPCAADFAENGDFSVYASMVDRDRDPYDTLTPEFEYWPVADPAAVVPMSTGIQSGGNGTFGVGDVPGRTLAEGTYGWHARVFDGQAYSPWSASCTFTIDHTVPGVPSVASPDYPENTAEPVVRSLAGTFLVTANGSADVVRFGYGRNGSFEGSVTADQPGGAAILTWRPQPGRHALTVWSFDAAGNRSAPRSYVINAA</sequence>
<protein>
    <recommendedName>
        <fullName evidence="4">Ig-like domain-containing protein</fullName>
    </recommendedName>
</protein>
<proteinExistence type="predicted"/>
<accession>A0A919SNR0</accession>
<evidence type="ECO:0000256" key="1">
    <source>
        <dbReference type="SAM" id="SignalP"/>
    </source>
</evidence>